<gene>
    <name evidence="5" type="primary">ubiC</name>
    <name evidence="7" type="ORF">IPJ27_13320</name>
</gene>
<evidence type="ECO:0000256" key="1">
    <source>
        <dbReference type="ARBA" id="ARBA00022490"/>
    </source>
</evidence>
<feature type="binding site" evidence="5">
    <location>
        <position position="111"/>
    </location>
    <ligand>
        <name>substrate</name>
    </ligand>
</feature>
<feature type="binding site" evidence="5">
    <location>
        <position position="73"/>
    </location>
    <ligand>
        <name>substrate</name>
    </ligand>
</feature>
<dbReference type="PANTHER" id="PTHR38683">
    <property type="entry name" value="CHORISMATE PYRUVATE-LYASE"/>
    <property type="match status" value="1"/>
</dbReference>
<comment type="caution">
    <text evidence="7">The sequence shown here is derived from an EMBL/GenBank/DDBJ whole genome shotgun (WGS) entry which is preliminary data.</text>
</comment>
<keyword evidence="2 5" id="KW-0831">Ubiquinone biosynthesis</keyword>
<reference evidence="7 8" key="1">
    <citation type="submission" date="2020-10" db="EMBL/GenBank/DDBJ databases">
        <title>Connecting structure to function with the recovery of over 1000 high-quality activated sludge metagenome-assembled genomes encoding full-length rRNA genes using long-read sequencing.</title>
        <authorList>
            <person name="Singleton C.M."/>
            <person name="Petriglieri F."/>
            <person name="Kristensen J.M."/>
            <person name="Kirkegaard R.H."/>
            <person name="Michaelsen T.Y."/>
            <person name="Andersen M.H."/>
            <person name="Karst S.M."/>
            <person name="Dueholm M.S."/>
            <person name="Nielsen P.H."/>
            <person name="Albertsen M."/>
        </authorList>
    </citation>
    <scope>NUCLEOTIDE SEQUENCE [LARGE SCALE GENOMIC DNA]</scope>
    <source>
        <strain evidence="7">EsbW_18-Q3-R4-48_BATAC.285</strain>
    </source>
</reference>
<name>A0A935Q0B5_9PROT</name>
<dbReference type="GO" id="GO:0042866">
    <property type="term" value="P:pyruvate biosynthetic process"/>
    <property type="evidence" value="ECO:0007669"/>
    <property type="project" value="UniProtKB-UniRule"/>
</dbReference>
<dbReference type="GO" id="GO:0005829">
    <property type="term" value="C:cytosol"/>
    <property type="evidence" value="ECO:0007669"/>
    <property type="project" value="TreeGrafter"/>
</dbReference>
<feature type="region of interest" description="Disordered" evidence="6">
    <location>
        <begin position="200"/>
        <end position="223"/>
    </location>
</feature>
<dbReference type="HAMAP" id="MF_01632">
    <property type="entry name" value="UbiC"/>
    <property type="match status" value="1"/>
</dbReference>
<feature type="binding site" evidence="5">
    <location>
        <position position="174"/>
    </location>
    <ligand>
        <name>substrate</name>
    </ligand>
</feature>
<dbReference type="GO" id="GO:0006744">
    <property type="term" value="P:ubiquinone biosynthetic process"/>
    <property type="evidence" value="ECO:0007669"/>
    <property type="project" value="UniProtKB-UniRule"/>
</dbReference>
<evidence type="ECO:0000256" key="5">
    <source>
        <dbReference type="HAMAP-Rule" id="MF_01632"/>
    </source>
</evidence>
<comment type="catalytic activity">
    <reaction evidence="5">
        <text>chorismate = 4-hydroxybenzoate + pyruvate</text>
        <dbReference type="Rhea" id="RHEA:16505"/>
        <dbReference type="ChEBI" id="CHEBI:15361"/>
        <dbReference type="ChEBI" id="CHEBI:17879"/>
        <dbReference type="ChEBI" id="CHEBI:29748"/>
        <dbReference type="EC" id="4.1.3.40"/>
    </reaction>
</comment>
<evidence type="ECO:0000313" key="7">
    <source>
        <dbReference type="EMBL" id="MBK7675647.1"/>
    </source>
</evidence>
<evidence type="ECO:0000256" key="4">
    <source>
        <dbReference type="ARBA" id="ARBA00023317"/>
    </source>
</evidence>
<dbReference type="InterPro" id="IPR007440">
    <property type="entry name" value="Chorismate--pyruvate_lyase"/>
</dbReference>
<comment type="pathway">
    <text evidence="5">Cofactor biosynthesis; ubiquinone biosynthesis.</text>
</comment>
<keyword evidence="4 5" id="KW-0670">Pyruvate</keyword>
<dbReference type="Gene3D" id="3.40.1410.10">
    <property type="entry name" value="Chorismate lyase-like"/>
    <property type="match status" value="1"/>
</dbReference>
<dbReference type="PANTHER" id="PTHR38683:SF1">
    <property type="entry name" value="CHORISMATE PYRUVATE-LYASE"/>
    <property type="match status" value="1"/>
</dbReference>
<dbReference type="SUPFAM" id="SSF64288">
    <property type="entry name" value="Chorismate lyase-like"/>
    <property type="match status" value="1"/>
</dbReference>
<keyword evidence="1 5" id="KW-0963">Cytoplasm</keyword>
<evidence type="ECO:0000313" key="8">
    <source>
        <dbReference type="Proteomes" id="UP000697998"/>
    </source>
</evidence>
<comment type="similarity">
    <text evidence="5">Belongs to the UbiC family.</text>
</comment>
<evidence type="ECO:0000256" key="6">
    <source>
        <dbReference type="SAM" id="MobiDB-lite"/>
    </source>
</evidence>
<comment type="function">
    <text evidence="5">Removes the pyruvyl group from chorismate, with concomitant aromatization of the ring, to provide 4-hydroxybenzoate (4HB) for the ubiquinone pathway.</text>
</comment>
<keyword evidence="3 5" id="KW-0456">Lyase</keyword>
<sequence>MSVADSQQWRSRVLRTADNLSFLPWLRDRGSLTARIQARGRFAVQLLRQDLGRPTGDEAVALGLERGAHAWIREVALSCDDRIVVFAHTVLPCRPRGPLTRWLARLGNRSLGALLFADAGFVRGPMNVKRIDRRDELFAPALAALHLDGQDAPDTLWARRSHFGFGAQSVLVTEVFSPTLLEFDAAGPVSAASTVRSAAADPCRSEPPHNAIAGKENQCASRF</sequence>
<dbReference type="Proteomes" id="UP000697998">
    <property type="component" value="Unassembled WGS sequence"/>
</dbReference>
<dbReference type="EC" id="4.1.3.40" evidence="5"/>
<dbReference type="AlphaFoldDB" id="A0A935Q0B5"/>
<proteinExistence type="inferred from homology"/>
<evidence type="ECO:0000256" key="2">
    <source>
        <dbReference type="ARBA" id="ARBA00022688"/>
    </source>
</evidence>
<dbReference type="GO" id="GO:0008813">
    <property type="term" value="F:chorismate lyase activity"/>
    <property type="evidence" value="ECO:0007669"/>
    <property type="project" value="UniProtKB-UniRule"/>
</dbReference>
<dbReference type="EMBL" id="JADJMH010000013">
    <property type="protein sequence ID" value="MBK7675647.1"/>
    <property type="molecule type" value="Genomic_DNA"/>
</dbReference>
<comment type="subcellular location">
    <subcellularLocation>
        <location evidence="5">Cytoplasm</location>
    </subcellularLocation>
</comment>
<dbReference type="Pfam" id="PF04345">
    <property type="entry name" value="Chor_lyase"/>
    <property type="match status" value="1"/>
</dbReference>
<accession>A0A935Q0B5</accession>
<comment type="caution">
    <text evidence="5">Lacks conserved residue(s) required for the propagation of feature annotation.</text>
</comment>
<dbReference type="InterPro" id="IPR028978">
    <property type="entry name" value="Chorismate_lyase_/UTRA_dom_sf"/>
</dbReference>
<organism evidence="7 8">
    <name type="scientific">Candidatus Accumulibacter proximus</name>
    <dbReference type="NCBI Taxonomy" id="2954385"/>
    <lineage>
        <taxon>Bacteria</taxon>
        <taxon>Pseudomonadati</taxon>
        <taxon>Pseudomonadota</taxon>
        <taxon>Betaproteobacteria</taxon>
        <taxon>Candidatus Accumulibacter</taxon>
    </lineage>
</organism>
<protein>
    <recommendedName>
        <fullName evidence="5">Probable chorismate pyruvate-lyase</fullName>
        <shortName evidence="5">CL</shortName>
        <shortName evidence="5">CPL</shortName>
        <ecNumber evidence="5">4.1.3.40</ecNumber>
    </recommendedName>
</protein>
<evidence type="ECO:0000256" key="3">
    <source>
        <dbReference type="ARBA" id="ARBA00023239"/>
    </source>
</evidence>